<evidence type="ECO:0000313" key="2">
    <source>
        <dbReference type="Proteomes" id="UP000289738"/>
    </source>
</evidence>
<dbReference type="STRING" id="3818.A0A445DZX0"/>
<protein>
    <submittedName>
        <fullName evidence="1">Uncharacterized protein</fullName>
    </submittedName>
</protein>
<name>A0A445DZX0_ARAHY</name>
<gene>
    <name evidence="1" type="ORF">Ahy_A03g015239</name>
</gene>
<dbReference type="EMBL" id="SDMP01000003">
    <property type="protein sequence ID" value="RYR68768.1"/>
    <property type="molecule type" value="Genomic_DNA"/>
</dbReference>
<reference evidence="1 2" key="1">
    <citation type="submission" date="2019-01" db="EMBL/GenBank/DDBJ databases">
        <title>Sequencing of cultivated peanut Arachis hypogaea provides insights into genome evolution and oil improvement.</title>
        <authorList>
            <person name="Chen X."/>
        </authorList>
    </citation>
    <scope>NUCLEOTIDE SEQUENCE [LARGE SCALE GENOMIC DNA]</scope>
    <source>
        <strain evidence="2">cv. Fuhuasheng</strain>
        <tissue evidence="1">Leaves</tissue>
    </source>
</reference>
<sequence length="154" mass="17527">MIWSKQLQQSSTAIWLEIWAAIKAACSQAKVTPTKVRSIGFATTCSLGQLEMILAVCPPQFGNRHILVMLTCSISMIKTPGIWLCFLDHLKRLEEQCELKNHKIQECQQKIEESWFVAKEEDAKSKAAKEVIKALAVRLHTISVRYLNCFEYKG</sequence>
<dbReference type="AlphaFoldDB" id="A0A445DZX0"/>
<dbReference type="Gene3D" id="3.30.420.40">
    <property type="match status" value="1"/>
</dbReference>
<proteinExistence type="predicted"/>
<accession>A0A445DZX0</accession>
<evidence type="ECO:0000313" key="1">
    <source>
        <dbReference type="EMBL" id="RYR68768.1"/>
    </source>
</evidence>
<organism evidence="1 2">
    <name type="scientific">Arachis hypogaea</name>
    <name type="common">Peanut</name>
    <dbReference type="NCBI Taxonomy" id="3818"/>
    <lineage>
        <taxon>Eukaryota</taxon>
        <taxon>Viridiplantae</taxon>
        <taxon>Streptophyta</taxon>
        <taxon>Embryophyta</taxon>
        <taxon>Tracheophyta</taxon>
        <taxon>Spermatophyta</taxon>
        <taxon>Magnoliopsida</taxon>
        <taxon>eudicotyledons</taxon>
        <taxon>Gunneridae</taxon>
        <taxon>Pentapetalae</taxon>
        <taxon>rosids</taxon>
        <taxon>fabids</taxon>
        <taxon>Fabales</taxon>
        <taxon>Fabaceae</taxon>
        <taxon>Papilionoideae</taxon>
        <taxon>50 kb inversion clade</taxon>
        <taxon>dalbergioids sensu lato</taxon>
        <taxon>Dalbergieae</taxon>
        <taxon>Pterocarpus clade</taxon>
        <taxon>Arachis</taxon>
    </lineage>
</organism>
<keyword evidence="2" id="KW-1185">Reference proteome</keyword>
<dbReference type="Proteomes" id="UP000289738">
    <property type="component" value="Chromosome A03"/>
</dbReference>
<comment type="caution">
    <text evidence="1">The sequence shown here is derived from an EMBL/GenBank/DDBJ whole genome shotgun (WGS) entry which is preliminary data.</text>
</comment>